<organism evidence="5 6">
    <name type="scientific">Thermovibrio guaymasensis</name>
    <dbReference type="NCBI Taxonomy" id="240167"/>
    <lineage>
        <taxon>Bacteria</taxon>
        <taxon>Pseudomonadati</taxon>
        <taxon>Aquificota</taxon>
        <taxon>Aquificia</taxon>
        <taxon>Desulfurobacteriales</taxon>
        <taxon>Desulfurobacteriaceae</taxon>
        <taxon>Thermovibrio</taxon>
    </lineage>
</organism>
<evidence type="ECO:0000259" key="4">
    <source>
        <dbReference type="PROSITE" id="PS50893"/>
    </source>
</evidence>
<name>A0A420W6H5_9BACT</name>
<keyword evidence="1" id="KW-0813">Transport</keyword>
<dbReference type="EMBL" id="RBIE01000002">
    <property type="protein sequence ID" value="RKQ61698.1"/>
    <property type="molecule type" value="Genomic_DNA"/>
</dbReference>
<evidence type="ECO:0000256" key="2">
    <source>
        <dbReference type="ARBA" id="ARBA00022741"/>
    </source>
</evidence>
<dbReference type="PANTHER" id="PTHR42939:SF1">
    <property type="entry name" value="ABC TRANSPORTER ATP-BINDING PROTEIN ALBC-RELATED"/>
    <property type="match status" value="1"/>
</dbReference>
<dbReference type="PANTHER" id="PTHR42939">
    <property type="entry name" value="ABC TRANSPORTER ATP-BINDING PROTEIN ALBC-RELATED"/>
    <property type="match status" value="1"/>
</dbReference>
<feature type="domain" description="ABC transporter" evidence="4">
    <location>
        <begin position="4"/>
        <end position="238"/>
    </location>
</feature>
<keyword evidence="6" id="KW-1185">Reference proteome</keyword>
<gene>
    <name evidence="5" type="ORF">C7457_1140</name>
</gene>
<dbReference type="Pfam" id="PF00005">
    <property type="entry name" value="ABC_tran"/>
    <property type="match status" value="1"/>
</dbReference>
<evidence type="ECO:0000256" key="3">
    <source>
        <dbReference type="ARBA" id="ARBA00022840"/>
    </source>
</evidence>
<dbReference type="CDD" id="cd03230">
    <property type="entry name" value="ABC_DR_subfamily_A"/>
    <property type="match status" value="1"/>
</dbReference>
<evidence type="ECO:0000256" key="1">
    <source>
        <dbReference type="ARBA" id="ARBA00022448"/>
    </source>
</evidence>
<dbReference type="GO" id="GO:0005524">
    <property type="term" value="F:ATP binding"/>
    <property type="evidence" value="ECO:0007669"/>
    <property type="project" value="UniProtKB-KW"/>
</dbReference>
<dbReference type="Proteomes" id="UP000280881">
    <property type="component" value="Unassembled WGS sequence"/>
</dbReference>
<reference evidence="5 6" key="1">
    <citation type="submission" date="2018-10" db="EMBL/GenBank/DDBJ databases">
        <title>Genomic Encyclopedia of Type Strains, Phase IV (KMG-IV): sequencing the most valuable type-strain genomes for metagenomic binning, comparative biology and taxonomic classification.</title>
        <authorList>
            <person name="Goeker M."/>
        </authorList>
    </citation>
    <scope>NUCLEOTIDE SEQUENCE [LARGE SCALE GENOMIC DNA]</scope>
    <source>
        <strain evidence="5 6">DSM 15521</strain>
    </source>
</reference>
<comment type="caution">
    <text evidence="5">The sequence shown here is derived from an EMBL/GenBank/DDBJ whole genome shotgun (WGS) entry which is preliminary data.</text>
</comment>
<evidence type="ECO:0000313" key="5">
    <source>
        <dbReference type="EMBL" id="RKQ61698.1"/>
    </source>
</evidence>
<dbReference type="PROSITE" id="PS50893">
    <property type="entry name" value="ABC_TRANSPORTER_2"/>
    <property type="match status" value="1"/>
</dbReference>
<protein>
    <submittedName>
        <fullName evidence="5">ABC-2 type transport system ATP-binding protein</fullName>
    </submittedName>
</protein>
<proteinExistence type="predicted"/>
<dbReference type="AlphaFoldDB" id="A0A420W6H5"/>
<evidence type="ECO:0000313" key="6">
    <source>
        <dbReference type="Proteomes" id="UP000280881"/>
    </source>
</evidence>
<dbReference type="InterPro" id="IPR051782">
    <property type="entry name" value="ABC_Transporter_VariousFunc"/>
</dbReference>
<dbReference type="SUPFAM" id="SSF52540">
    <property type="entry name" value="P-loop containing nucleoside triphosphate hydrolases"/>
    <property type="match status" value="1"/>
</dbReference>
<keyword evidence="3 5" id="KW-0067">ATP-binding</keyword>
<dbReference type="SMART" id="SM00382">
    <property type="entry name" value="AAA"/>
    <property type="match status" value="1"/>
</dbReference>
<dbReference type="GO" id="GO:0016887">
    <property type="term" value="F:ATP hydrolysis activity"/>
    <property type="evidence" value="ECO:0007669"/>
    <property type="project" value="InterPro"/>
</dbReference>
<sequence length="294" mass="32999">MAILSVKNLQKSYKKGFLKKESVKVLKGVNFEVSREIFGFIGPNGAGKTTTMKAIMGFIFPDSGEIRIFGKLNTDVSVKRKVGFLPERPYVPLSITGKEYLDFCADVYGIPYYKRRKKYLKLLELVELVGVEERKLSSYSKGMVQRLLFAATLLNEPEFLILDEPMSGLDPVGRSVIASVIRRLKEEGKAVFYSSHIIQDVERLSDKVAIIVGGEIKLIDSVSSLISKFITGYTLVYRKVGESSLLSKEISRQELWSFLEKLRREGYEIVAVEPKSLSLEDILVSFIKGSGGMI</sequence>
<dbReference type="InterPro" id="IPR027417">
    <property type="entry name" value="P-loop_NTPase"/>
</dbReference>
<dbReference type="InterPro" id="IPR003439">
    <property type="entry name" value="ABC_transporter-like_ATP-bd"/>
</dbReference>
<dbReference type="InterPro" id="IPR003593">
    <property type="entry name" value="AAA+_ATPase"/>
</dbReference>
<accession>A0A420W6H5</accession>
<keyword evidence="2" id="KW-0547">Nucleotide-binding</keyword>
<dbReference type="Gene3D" id="3.40.50.300">
    <property type="entry name" value="P-loop containing nucleotide triphosphate hydrolases"/>
    <property type="match status" value="1"/>
</dbReference>